<name>A0A1F5KCZ0_9BACT</name>
<organism evidence="1 2">
    <name type="scientific">Candidatus Daviesbacteria bacterium RIFCSPHIGHO2_12_FULL_37_11</name>
    <dbReference type="NCBI Taxonomy" id="1797777"/>
    <lineage>
        <taxon>Bacteria</taxon>
        <taxon>Candidatus Daviesiibacteriota</taxon>
    </lineage>
</organism>
<accession>A0A1F5KCZ0</accession>
<comment type="caution">
    <text evidence="1">The sequence shown here is derived from an EMBL/GenBank/DDBJ whole genome shotgun (WGS) entry which is preliminary data.</text>
</comment>
<reference evidence="1 2" key="1">
    <citation type="journal article" date="2016" name="Nat. Commun.">
        <title>Thousands of microbial genomes shed light on interconnected biogeochemical processes in an aquifer system.</title>
        <authorList>
            <person name="Anantharaman K."/>
            <person name="Brown C.T."/>
            <person name="Hug L.A."/>
            <person name="Sharon I."/>
            <person name="Castelle C.J."/>
            <person name="Probst A.J."/>
            <person name="Thomas B.C."/>
            <person name="Singh A."/>
            <person name="Wilkins M.J."/>
            <person name="Karaoz U."/>
            <person name="Brodie E.L."/>
            <person name="Williams K.H."/>
            <person name="Hubbard S.S."/>
            <person name="Banfield J.F."/>
        </authorList>
    </citation>
    <scope>NUCLEOTIDE SEQUENCE [LARGE SCALE GENOMIC DNA]</scope>
</reference>
<dbReference type="EMBL" id="MFDE01000015">
    <property type="protein sequence ID" value="OGE38660.1"/>
    <property type="molecule type" value="Genomic_DNA"/>
</dbReference>
<evidence type="ECO:0000313" key="2">
    <source>
        <dbReference type="Proteomes" id="UP000176527"/>
    </source>
</evidence>
<sequence length="89" mass="9870">MKMNRVENESDLKKEAAPIILLAALLGLNVAATCSISFKIREGRERCITTGQIDDNGKRLDGFKGNQECEKFLPGNYPIPPGYGMRIGW</sequence>
<dbReference type="AlphaFoldDB" id="A0A1F5KCZ0"/>
<protein>
    <submittedName>
        <fullName evidence="1">Uncharacterized protein</fullName>
    </submittedName>
</protein>
<gene>
    <name evidence="1" type="ORF">A3F00_00725</name>
</gene>
<proteinExistence type="predicted"/>
<dbReference type="Proteomes" id="UP000176527">
    <property type="component" value="Unassembled WGS sequence"/>
</dbReference>
<evidence type="ECO:0000313" key="1">
    <source>
        <dbReference type="EMBL" id="OGE38660.1"/>
    </source>
</evidence>